<evidence type="ECO:0000313" key="1">
    <source>
        <dbReference type="EMBL" id="KAA6365475.1"/>
    </source>
</evidence>
<proteinExistence type="predicted"/>
<gene>
    <name evidence="1" type="ORF">EZS28_038997</name>
</gene>
<comment type="caution">
    <text evidence="1">The sequence shown here is derived from an EMBL/GenBank/DDBJ whole genome shotgun (WGS) entry which is preliminary data.</text>
</comment>
<dbReference type="Proteomes" id="UP000324800">
    <property type="component" value="Unassembled WGS sequence"/>
</dbReference>
<organism evidence="1 2">
    <name type="scientific">Streblomastix strix</name>
    <dbReference type="NCBI Taxonomy" id="222440"/>
    <lineage>
        <taxon>Eukaryota</taxon>
        <taxon>Metamonada</taxon>
        <taxon>Preaxostyla</taxon>
        <taxon>Oxymonadida</taxon>
        <taxon>Streblomastigidae</taxon>
        <taxon>Streblomastix</taxon>
    </lineage>
</organism>
<dbReference type="AlphaFoldDB" id="A0A5J4U6W3"/>
<accession>A0A5J4U6W3</accession>
<sequence length="47" mass="5429">MDKKNRLLDFKIYLSDGTWGIPSIIAKERTGQINTSNMKKFTIIKLT</sequence>
<feature type="non-terminal residue" evidence="1">
    <location>
        <position position="47"/>
    </location>
</feature>
<protein>
    <submittedName>
        <fullName evidence="1">Uncharacterized protein</fullName>
    </submittedName>
</protein>
<name>A0A5J4U6W3_9EUKA</name>
<reference evidence="1 2" key="1">
    <citation type="submission" date="2019-03" db="EMBL/GenBank/DDBJ databases">
        <title>Single cell metagenomics reveals metabolic interactions within the superorganism composed of flagellate Streblomastix strix and complex community of Bacteroidetes bacteria on its surface.</title>
        <authorList>
            <person name="Treitli S.C."/>
            <person name="Kolisko M."/>
            <person name="Husnik F."/>
            <person name="Keeling P."/>
            <person name="Hampl V."/>
        </authorList>
    </citation>
    <scope>NUCLEOTIDE SEQUENCE [LARGE SCALE GENOMIC DNA]</scope>
    <source>
        <strain evidence="1">ST1C</strain>
    </source>
</reference>
<dbReference type="EMBL" id="SNRW01020422">
    <property type="protein sequence ID" value="KAA6365475.1"/>
    <property type="molecule type" value="Genomic_DNA"/>
</dbReference>
<dbReference type="OrthoDB" id="1751331at2759"/>
<evidence type="ECO:0000313" key="2">
    <source>
        <dbReference type="Proteomes" id="UP000324800"/>
    </source>
</evidence>